<feature type="region of interest" description="Disordered" evidence="1">
    <location>
        <begin position="115"/>
        <end position="135"/>
    </location>
</feature>
<evidence type="ECO:0000259" key="3">
    <source>
        <dbReference type="Pfam" id="PF25289"/>
    </source>
</evidence>
<feature type="region of interest" description="Disordered" evidence="1">
    <location>
        <begin position="669"/>
        <end position="720"/>
    </location>
</feature>
<evidence type="ECO:0000313" key="5">
    <source>
        <dbReference type="Proteomes" id="UP001309876"/>
    </source>
</evidence>
<protein>
    <submittedName>
        <fullName evidence="4">Uncharacterized protein</fullName>
    </submittedName>
</protein>
<sequence>MNGTTLVTEQQRSITPSVYLGKRKRSLSPEKPIVNSHSHNDDSDIDSIIREIKKYDIASSILQYPVPGQPDDAPVAKKLRTDFQDNTVEARVNLGLYSSSDALLADLRQVVTELRQSQPLPNGKTHKSDGDDTLSQLDRIDDVVAQYTRGSLRPSPSSQGTLLTRAGQVLTVRSNVEGGAVKQLFTGLRIQPSSNVRQQEIDLKKLPSGFDIVEAATVDPGHLSAQTVARTFGEVFQQQRNARQLESPKPSRYTHTSTLKFTKPFENVTTTSKDDYRATPLTAGSWLEYSNNETNVTKPPSRRNKINDDPEALFNTVFSSFAPSEDNTTAIIPRSDRGRLWYRKHGQQAMQRIIPLPGKHNSLSSSDYPHIDDDFQQVIDDYVPVSIQDAQPDAEEHTQDADDMLNEVSDLLQTLSSCQNLRDLDKSGTTDHSNKPDSLELDTFDLLRQQLKILVASLPPFAVAKLDGEQLKALNVSTNIIVRTPDVSGTAQPDEGTLHRQRVAQSQQIAATRATNPTPARASYTGPAPNTGYNTQARSYGTSATQPPTLPGYAQRNVQMYNTPRPNVATAPYTQTPAFNRPQQPYPGATIQQYQRLQNGYGQAQNNAQYNRSASPAKPLVNGHSYAQQTVQPPNIQPQRNQYSTPAQSNPNLLQGAYAQANTHATIQQIKAAQQQGQNQYTGSQSPQPQSVQHIQQQRQASGTPQPQQNAQSYIQNQSVQATQPGQSVVTNAANGLAAYTTQAAQQRTTVTPQPTPAAPAQA</sequence>
<evidence type="ECO:0000256" key="1">
    <source>
        <dbReference type="SAM" id="MobiDB-lite"/>
    </source>
</evidence>
<organism evidence="4 5">
    <name type="scientific">Lithohypha guttulata</name>
    <dbReference type="NCBI Taxonomy" id="1690604"/>
    <lineage>
        <taxon>Eukaryota</taxon>
        <taxon>Fungi</taxon>
        <taxon>Dikarya</taxon>
        <taxon>Ascomycota</taxon>
        <taxon>Pezizomycotina</taxon>
        <taxon>Eurotiomycetes</taxon>
        <taxon>Chaetothyriomycetidae</taxon>
        <taxon>Chaetothyriales</taxon>
        <taxon>Trichomeriaceae</taxon>
        <taxon>Lithohypha</taxon>
    </lineage>
</organism>
<name>A0AAN7SUN7_9EURO</name>
<dbReference type="AlphaFoldDB" id="A0AAN7SUN7"/>
<feature type="compositionally biased region" description="Polar residues" evidence="1">
    <location>
        <begin position="703"/>
        <end position="720"/>
    </location>
</feature>
<proteinExistence type="predicted"/>
<feature type="region of interest" description="Disordered" evidence="1">
    <location>
        <begin position="510"/>
        <end position="553"/>
    </location>
</feature>
<dbReference type="Pfam" id="PF25009">
    <property type="entry name" value="DUF7785"/>
    <property type="match status" value="1"/>
</dbReference>
<feature type="region of interest" description="Disordered" evidence="1">
    <location>
        <begin position="744"/>
        <end position="763"/>
    </location>
</feature>
<dbReference type="Pfam" id="PF25289">
    <property type="entry name" value="DUF7877"/>
    <property type="match status" value="1"/>
</dbReference>
<dbReference type="EMBL" id="JAVRRJ010000008">
    <property type="protein sequence ID" value="KAK5082032.1"/>
    <property type="molecule type" value="Genomic_DNA"/>
</dbReference>
<dbReference type="Proteomes" id="UP001309876">
    <property type="component" value="Unassembled WGS sequence"/>
</dbReference>
<evidence type="ECO:0000313" key="4">
    <source>
        <dbReference type="EMBL" id="KAK5082032.1"/>
    </source>
</evidence>
<accession>A0AAN7SUN7</accession>
<feature type="compositionally biased region" description="Low complexity" evidence="1">
    <location>
        <begin position="669"/>
        <end position="702"/>
    </location>
</feature>
<feature type="compositionally biased region" description="Low complexity" evidence="1">
    <location>
        <begin position="744"/>
        <end position="753"/>
    </location>
</feature>
<reference evidence="4 5" key="1">
    <citation type="submission" date="2023-08" db="EMBL/GenBank/DDBJ databases">
        <title>Black Yeasts Isolated from many extreme environments.</title>
        <authorList>
            <person name="Coleine C."/>
            <person name="Stajich J.E."/>
            <person name="Selbmann L."/>
        </authorList>
    </citation>
    <scope>NUCLEOTIDE SEQUENCE [LARGE SCALE GENOMIC DNA]</scope>
    <source>
        <strain evidence="4 5">CCFEE 5910</strain>
    </source>
</reference>
<dbReference type="InterPro" id="IPR056687">
    <property type="entry name" value="DUF7785"/>
</dbReference>
<gene>
    <name evidence="4" type="ORF">LTR05_007174</name>
</gene>
<comment type="caution">
    <text evidence="4">The sequence shown here is derived from an EMBL/GenBank/DDBJ whole genome shotgun (WGS) entry which is preliminary data.</text>
</comment>
<feature type="compositionally biased region" description="Low complexity" evidence="1">
    <location>
        <begin position="510"/>
        <end position="522"/>
    </location>
</feature>
<dbReference type="InterPro" id="IPR057199">
    <property type="entry name" value="DUF7877"/>
</dbReference>
<keyword evidence="5" id="KW-1185">Reference proteome</keyword>
<feature type="domain" description="DUF7877" evidence="3">
    <location>
        <begin position="45"/>
        <end position="141"/>
    </location>
</feature>
<feature type="compositionally biased region" description="Pro residues" evidence="1">
    <location>
        <begin position="754"/>
        <end position="763"/>
    </location>
</feature>
<feature type="compositionally biased region" description="Polar residues" evidence="1">
    <location>
        <begin position="531"/>
        <end position="547"/>
    </location>
</feature>
<evidence type="ECO:0000259" key="2">
    <source>
        <dbReference type="Pfam" id="PF25009"/>
    </source>
</evidence>
<feature type="domain" description="DUF7785" evidence="2">
    <location>
        <begin position="399"/>
        <end position="482"/>
    </location>
</feature>